<evidence type="ECO:0000313" key="2">
    <source>
        <dbReference type="EMBL" id="JAV95759.1"/>
    </source>
</evidence>
<reference evidence="2" key="1">
    <citation type="journal article" date="2016" name="Sci. Rep.">
        <title>Molecular characterization of firefly nuptial gifts: a multi-omics approach sheds light on postcopulatory sexual selection.</title>
        <authorList>
            <person name="Al-Wathiqui N."/>
            <person name="Fallon T.R."/>
            <person name="South A."/>
            <person name="Weng J.K."/>
            <person name="Lewis S.M."/>
        </authorList>
    </citation>
    <scope>NUCLEOTIDE SEQUENCE</scope>
</reference>
<sequence length="107" mass="12218">MKKEGRRVLEAEEESDISTSSQEQQEEGETETEERHGEDNNKKGRNNSEGEETTGWRLVKRPRARPSPGSGIPSNADIPVEKLTFSGRKSKFWEQRLRQAYTKVSVL</sequence>
<feature type="compositionally biased region" description="Basic and acidic residues" evidence="1">
    <location>
        <begin position="1"/>
        <end position="10"/>
    </location>
</feature>
<evidence type="ECO:0000256" key="1">
    <source>
        <dbReference type="SAM" id="MobiDB-lite"/>
    </source>
</evidence>
<accession>A0A1Y1NDF8</accession>
<name>A0A1Y1NDF8_PHOPY</name>
<organism evidence="2">
    <name type="scientific">Photinus pyralis</name>
    <name type="common">Common eastern firefly</name>
    <name type="synonym">Lampyris pyralis</name>
    <dbReference type="NCBI Taxonomy" id="7054"/>
    <lineage>
        <taxon>Eukaryota</taxon>
        <taxon>Metazoa</taxon>
        <taxon>Ecdysozoa</taxon>
        <taxon>Arthropoda</taxon>
        <taxon>Hexapoda</taxon>
        <taxon>Insecta</taxon>
        <taxon>Pterygota</taxon>
        <taxon>Neoptera</taxon>
        <taxon>Endopterygota</taxon>
        <taxon>Coleoptera</taxon>
        <taxon>Polyphaga</taxon>
        <taxon>Elateriformia</taxon>
        <taxon>Elateroidea</taxon>
        <taxon>Lampyridae</taxon>
        <taxon>Lampyrinae</taxon>
        <taxon>Photinus</taxon>
    </lineage>
</organism>
<feature type="region of interest" description="Disordered" evidence="1">
    <location>
        <begin position="1"/>
        <end position="79"/>
    </location>
</feature>
<dbReference type="EMBL" id="GEZM01006450">
    <property type="protein sequence ID" value="JAV95759.1"/>
    <property type="molecule type" value="Transcribed_RNA"/>
</dbReference>
<protein>
    <submittedName>
        <fullName evidence="2">Uncharacterized protein</fullName>
    </submittedName>
</protein>
<dbReference type="AlphaFoldDB" id="A0A1Y1NDF8"/>
<feature type="compositionally biased region" description="Basic and acidic residues" evidence="1">
    <location>
        <begin position="33"/>
        <end position="48"/>
    </location>
</feature>
<proteinExistence type="predicted"/>